<dbReference type="EMBL" id="CBMI010004208">
    <property type="protein sequence ID" value="CEG05500.1"/>
    <property type="molecule type" value="Genomic_DNA"/>
</dbReference>
<sequence length="153" mass="16773">MTNDIALSTPQQTSLLSSRGQYQVTAELEKPCSLAARYVRARSTSGRSESIHGPFRVPRDWARPSQPLDLTRCTPFAANRKLFSPIECHSRSPNSAKMGSGSGMVEQPEVCFPVPEAQLVKARNASFALPVDQSEDERYQGPGHGISILTHHP</sequence>
<gene>
    <name evidence="2" type="ORF">BN850_0118480</name>
</gene>
<comment type="caution">
    <text evidence="2">The sequence shown here is derived from an EMBL/GenBank/DDBJ whole genome shotgun (WGS) entry which is preliminary data.</text>
</comment>
<evidence type="ECO:0000313" key="2">
    <source>
        <dbReference type="EMBL" id="CEG05500.1"/>
    </source>
</evidence>
<feature type="region of interest" description="Disordered" evidence="1">
    <location>
        <begin position="132"/>
        <end position="153"/>
    </location>
</feature>
<dbReference type="AlphaFoldDB" id="A0A090MIH6"/>
<accession>A0A090MIH6</accession>
<protein>
    <submittedName>
        <fullName evidence="2">WGS project CBMI000000000 data, contig CS3069_c004210</fullName>
    </submittedName>
</protein>
<name>A0A090MIH6_9HYPO</name>
<organism evidence="2">
    <name type="scientific">Fusarium clavum</name>
    <dbReference type="NCBI Taxonomy" id="2594811"/>
    <lineage>
        <taxon>Eukaryota</taxon>
        <taxon>Fungi</taxon>
        <taxon>Dikarya</taxon>
        <taxon>Ascomycota</taxon>
        <taxon>Pezizomycotina</taxon>
        <taxon>Sordariomycetes</taxon>
        <taxon>Hypocreomycetidae</taxon>
        <taxon>Hypocreales</taxon>
        <taxon>Nectriaceae</taxon>
        <taxon>Fusarium</taxon>
        <taxon>Fusarium incarnatum-equiseti species complex</taxon>
    </lineage>
</organism>
<evidence type="ECO:0000256" key="1">
    <source>
        <dbReference type="SAM" id="MobiDB-lite"/>
    </source>
</evidence>
<reference evidence="2" key="1">
    <citation type="submission" date="2013-05" db="EMBL/GenBank/DDBJ databases">
        <title>Draft genome sequences of six wheat associated Fusarium spp. isolates.</title>
        <authorList>
            <person name="Moolhuijzen P.M."/>
            <person name="Manners J.M."/>
            <person name="Wilcox S."/>
            <person name="Bellgard M.I."/>
            <person name="Gardiner D.M."/>
        </authorList>
    </citation>
    <scope>NUCLEOTIDE SEQUENCE</scope>
    <source>
        <strain evidence="2">CS3069</strain>
    </source>
</reference>
<proteinExistence type="predicted"/>